<dbReference type="PANTHER" id="PTHR35038">
    <property type="entry name" value="DISSIMILATORY SULFITE REDUCTASE SIRA"/>
    <property type="match status" value="1"/>
</dbReference>
<dbReference type="InterPro" id="IPR036280">
    <property type="entry name" value="Multihaem_cyt_sf"/>
</dbReference>
<organism evidence="5 6">
    <name type="scientific">Shewanella loihica (strain ATCC BAA-1088 / PV-4)</name>
    <dbReference type="NCBI Taxonomy" id="323850"/>
    <lineage>
        <taxon>Bacteria</taxon>
        <taxon>Pseudomonadati</taxon>
        <taxon>Pseudomonadota</taxon>
        <taxon>Gammaproteobacteria</taxon>
        <taxon>Alteromonadales</taxon>
        <taxon>Shewanellaceae</taxon>
        <taxon>Shewanella</taxon>
    </lineage>
</organism>
<evidence type="ECO:0000256" key="3">
    <source>
        <dbReference type="SAM" id="SignalP"/>
    </source>
</evidence>
<evidence type="ECO:0000313" key="5">
    <source>
        <dbReference type="EMBL" id="ABO24446.1"/>
    </source>
</evidence>
<sequence precursor="true">MMKLFTSKRLAYLVAAVLTGALVGCSGDDGKDGKDGVDGQPGAPGESWKPPVATSSLESFVKVIDYTLGEGTISFEFELTNENEELVNGLMNAEGKVAALTDKGFINNRNESPINEVEDNVHIGGAVTMSTEGATLTALGDGHYRFDAPMPGVNAGTEGIVWLRVGGNSESGIARSNEIVVNKPEGAFSTTTEACFSCHVDYSTSPNRHSSYVSQGMDGEVTFVEGCMVCHGSVSRNVVNEQGFSVGGYARNTLSKIGHINHQEFETGFSALNCSSCHSEPTVNVNVAGPGCIDCHDTGGIPGDIVLGNGSDLRKLHEAKSAITSNQAIKDSYKVTGTAPAWFPDSGAAGQWCTTLSLFMVDAEGKETLVDLHELFDDTQTIHNPDKPINYVGSYLHGVYNDSVIGRVTGAYDYSYDAEGRKTMCFAQDAGHGNPHVVGSTPDLTAWADAGLMASLRVSFTAKDYMGAESDVVTIHGYTDVASQADGAVTAYERRHNVGSESCTTCHNSEANFHKNGNFAEGGLGCVACHNNGQDRRAGNSSPGFGPMVHSMHWGVGSKSLDENGKEVSNSASVIAPQTGCVACHDSGVVDLKAVPNQFIKARAYGVSNKMASPITANCYACHNDDSALNHMMQNGGTTTEDVPATEWYKLSTTESCATCHAEGSSFGIENYHNFTR</sequence>
<dbReference type="EMBL" id="CP000606">
    <property type="protein sequence ID" value="ABO24446.1"/>
    <property type="molecule type" value="Genomic_DNA"/>
</dbReference>
<accession>A3QG48</accession>
<feature type="region of interest" description="Disordered" evidence="2">
    <location>
        <begin position="29"/>
        <end position="51"/>
    </location>
</feature>
<evidence type="ECO:0000313" key="6">
    <source>
        <dbReference type="Proteomes" id="UP000001558"/>
    </source>
</evidence>
<dbReference type="KEGG" id="slo:Shew_2580"/>
<dbReference type="HOGENOM" id="CLU_417317_0_0_6"/>
<feature type="signal peptide" evidence="3">
    <location>
        <begin position="1"/>
        <end position="26"/>
    </location>
</feature>
<keyword evidence="1 3" id="KW-0732">Signal</keyword>
<feature type="domain" description="Outer membrane cytochrome MtrC/MtrF-like" evidence="4">
    <location>
        <begin position="495"/>
        <end position="674"/>
    </location>
</feature>
<protein>
    <recommendedName>
        <fullName evidence="4">Outer membrane cytochrome MtrC/MtrF-like domain-containing protein</fullName>
    </recommendedName>
</protein>
<dbReference type="Pfam" id="PF22113">
    <property type="entry name" value="Mtrc-MtrF_II-IV_dom"/>
    <property type="match status" value="1"/>
</dbReference>
<dbReference type="Gene3D" id="1.10.1130.10">
    <property type="entry name" value="Flavocytochrome C3, Chain A"/>
    <property type="match status" value="1"/>
</dbReference>
<feature type="chain" id="PRO_5002656918" description="Outer membrane cytochrome MtrC/MtrF-like domain-containing protein" evidence="3">
    <location>
        <begin position="27"/>
        <end position="677"/>
    </location>
</feature>
<evidence type="ECO:0000256" key="2">
    <source>
        <dbReference type="SAM" id="MobiDB-lite"/>
    </source>
</evidence>
<gene>
    <name evidence="5" type="ordered locus">Shew_2580</name>
</gene>
<proteinExistence type="predicted"/>
<name>A3QG48_SHELP</name>
<evidence type="ECO:0000259" key="4">
    <source>
        <dbReference type="Pfam" id="PF22113"/>
    </source>
</evidence>
<dbReference type="eggNOG" id="ENOG5033T3C">
    <property type="taxonomic scope" value="Bacteria"/>
</dbReference>
<dbReference type="SUPFAM" id="SSF48695">
    <property type="entry name" value="Multiheme cytochromes"/>
    <property type="match status" value="1"/>
</dbReference>
<evidence type="ECO:0000256" key="1">
    <source>
        <dbReference type="ARBA" id="ARBA00022729"/>
    </source>
</evidence>
<dbReference type="Gene3D" id="3.90.10.10">
    <property type="entry name" value="Cytochrome C3"/>
    <property type="match status" value="1"/>
</dbReference>
<dbReference type="InterPro" id="IPR054337">
    <property type="entry name" value="Mtrc-MtrF-like_dom_II/IV"/>
</dbReference>
<dbReference type="PANTHER" id="PTHR35038:SF8">
    <property type="entry name" value="C-TYPE POLYHEME CYTOCHROME OMCC"/>
    <property type="match status" value="1"/>
</dbReference>
<reference evidence="5 6" key="1">
    <citation type="submission" date="2007-03" db="EMBL/GenBank/DDBJ databases">
        <title>Complete sequence of Shewanella loihica PV-4.</title>
        <authorList>
            <consortium name="US DOE Joint Genome Institute"/>
            <person name="Copeland A."/>
            <person name="Lucas S."/>
            <person name="Lapidus A."/>
            <person name="Barry K."/>
            <person name="Detter J.C."/>
            <person name="Glavina del Rio T."/>
            <person name="Hammon N."/>
            <person name="Israni S."/>
            <person name="Dalin E."/>
            <person name="Tice H."/>
            <person name="Pitluck S."/>
            <person name="Chain P."/>
            <person name="Malfatti S."/>
            <person name="Shin M."/>
            <person name="Vergez L."/>
            <person name="Schmutz J."/>
            <person name="Larimer F."/>
            <person name="Land M."/>
            <person name="Hauser L."/>
            <person name="Kyrpides N."/>
            <person name="Mikhailova N."/>
            <person name="Romine M.F."/>
            <person name="Serres G."/>
            <person name="Fredrickson J."/>
            <person name="Tiedje J."/>
            <person name="Richardson P."/>
        </authorList>
    </citation>
    <scope>NUCLEOTIDE SEQUENCE [LARGE SCALE GENOMIC DNA]</scope>
    <source>
        <strain evidence="6">ATCC BAA-1088 / PV-4</strain>
    </source>
</reference>
<dbReference type="InterPro" id="IPR051829">
    <property type="entry name" value="Multiheme_Cytochr_ET"/>
</dbReference>
<dbReference type="AlphaFoldDB" id="A3QG48"/>
<dbReference type="Proteomes" id="UP000001558">
    <property type="component" value="Chromosome"/>
</dbReference>
<keyword evidence="6" id="KW-1185">Reference proteome</keyword>
<dbReference type="PROSITE" id="PS51257">
    <property type="entry name" value="PROKAR_LIPOPROTEIN"/>
    <property type="match status" value="1"/>
</dbReference>